<protein>
    <submittedName>
        <fullName evidence="2">HupE / UreJ protein</fullName>
    </submittedName>
</protein>
<keyword evidence="1" id="KW-0812">Transmembrane</keyword>
<dbReference type="Proteomes" id="UP000184432">
    <property type="component" value="Unassembled WGS sequence"/>
</dbReference>
<feature type="transmembrane region" description="Helical" evidence="1">
    <location>
        <begin position="101"/>
        <end position="125"/>
    </location>
</feature>
<feature type="transmembrane region" description="Helical" evidence="1">
    <location>
        <begin position="145"/>
        <end position="165"/>
    </location>
</feature>
<evidence type="ECO:0000313" key="3">
    <source>
        <dbReference type="Proteomes" id="UP000184432"/>
    </source>
</evidence>
<evidence type="ECO:0000256" key="1">
    <source>
        <dbReference type="SAM" id="Phobius"/>
    </source>
</evidence>
<organism evidence="2 3">
    <name type="scientific">Aquimarina spongiae</name>
    <dbReference type="NCBI Taxonomy" id="570521"/>
    <lineage>
        <taxon>Bacteria</taxon>
        <taxon>Pseudomonadati</taxon>
        <taxon>Bacteroidota</taxon>
        <taxon>Flavobacteriia</taxon>
        <taxon>Flavobacteriales</taxon>
        <taxon>Flavobacteriaceae</taxon>
        <taxon>Aquimarina</taxon>
    </lineage>
</organism>
<feature type="transmembrane region" description="Helical" evidence="1">
    <location>
        <begin position="20"/>
        <end position="36"/>
    </location>
</feature>
<name>A0A1M6EKG8_9FLAO</name>
<dbReference type="AlphaFoldDB" id="A0A1M6EKG8"/>
<gene>
    <name evidence="2" type="ORF">SAMN04488508_103447</name>
</gene>
<feature type="transmembrane region" description="Helical" evidence="1">
    <location>
        <begin position="43"/>
        <end position="65"/>
    </location>
</feature>
<sequence>MSEFWLYIKLGFSHVLDWTAYDHILFLIVLIVGYTFDNWKRILLLVTLFTVGHTISLFLAAYNVVSVNSRLIEFLIPVTILLTALYNVFTSKSGSKNDKVFILYGATLFFGLIHGFGFSTYFKAISSNTSSKILPLIEFALGVEAAQVVIVFFVLIVSFVFVSLLRFSKREWILIASSVVIGMVIPMLVENKIW</sequence>
<dbReference type="InterPro" id="IPR032809">
    <property type="entry name" value="Put_HupE_UreJ"/>
</dbReference>
<keyword evidence="1" id="KW-0472">Membrane</keyword>
<evidence type="ECO:0000313" key="2">
    <source>
        <dbReference type="EMBL" id="SHI85886.1"/>
    </source>
</evidence>
<feature type="transmembrane region" description="Helical" evidence="1">
    <location>
        <begin position="71"/>
        <end position="89"/>
    </location>
</feature>
<accession>A0A1M6EKG8</accession>
<dbReference type="EMBL" id="FQYP01000003">
    <property type="protein sequence ID" value="SHI85886.1"/>
    <property type="molecule type" value="Genomic_DNA"/>
</dbReference>
<keyword evidence="3" id="KW-1185">Reference proteome</keyword>
<feature type="transmembrane region" description="Helical" evidence="1">
    <location>
        <begin position="172"/>
        <end position="189"/>
    </location>
</feature>
<proteinExistence type="predicted"/>
<dbReference type="OrthoDB" id="9808870at2"/>
<dbReference type="STRING" id="570521.SAMN04488508_103447"/>
<reference evidence="3" key="1">
    <citation type="submission" date="2016-11" db="EMBL/GenBank/DDBJ databases">
        <authorList>
            <person name="Varghese N."/>
            <person name="Submissions S."/>
        </authorList>
    </citation>
    <scope>NUCLEOTIDE SEQUENCE [LARGE SCALE GENOMIC DNA]</scope>
    <source>
        <strain evidence="3">DSM 22623</strain>
    </source>
</reference>
<keyword evidence="1" id="KW-1133">Transmembrane helix</keyword>
<dbReference type="RefSeq" id="WP_073315777.1">
    <property type="nucleotide sequence ID" value="NZ_FQYP01000003.1"/>
</dbReference>
<dbReference type="Pfam" id="PF13795">
    <property type="entry name" value="HupE_UreJ_2"/>
    <property type="match status" value="1"/>
</dbReference>